<dbReference type="CDD" id="cd01948">
    <property type="entry name" value="EAL"/>
    <property type="match status" value="1"/>
</dbReference>
<dbReference type="Pfam" id="PF01590">
    <property type="entry name" value="GAF"/>
    <property type="match status" value="1"/>
</dbReference>
<dbReference type="SMART" id="SM00052">
    <property type="entry name" value="EAL"/>
    <property type="match status" value="1"/>
</dbReference>
<comment type="caution">
    <text evidence="2">The sequence shown here is derived from an EMBL/GenBank/DDBJ whole genome shotgun (WGS) entry which is preliminary data.</text>
</comment>
<name>A0A502GSK9_9GAMM</name>
<dbReference type="PANTHER" id="PTHR33121">
    <property type="entry name" value="CYCLIC DI-GMP PHOSPHODIESTERASE PDEF"/>
    <property type="match status" value="1"/>
</dbReference>
<dbReference type="Proteomes" id="UP000317663">
    <property type="component" value="Unassembled WGS sequence"/>
</dbReference>
<dbReference type="OrthoDB" id="6597954at2"/>
<dbReference type="SUPFAM" id="SSF55781">
    <property type="entry name" value="GAF domain-like"/>
    <property type="match status" value="1"/>
</dbReference>
<dbReference type="PANTHER" id="PTHR33121:SF19">
    <property type="entry name" value="CYCLIC DI-GMP PHOSPHODIESTERASE PA2567"/>
    <property type="match status" value="1"/>
</dbReference>
<dbReference type="InterPro" id="IPR000160">
    <property type="entry name" value="GGDEF_dom"/>
</dbReference>
<dbReference type="SUPFAM" id="SSF141868">
    <property type="entry name" value="EAL domain-like"/>
    <property type="match status" value="1"/>
</dbReference>
<dbReference type="GO" id="GO:0071111">
    <property type="term" value="F:cyclic-guanylate-specific phosphodiesterase activity"/>
    <property type="evidence" value="ECO:0007669"/>
    <property type="project" value="InterPro"/>
</dbReference>
<evidence type="ECO:0000313" key="2">
    <source>
        <dbReference type="EMBL" id="TPG64911.1"/>
    </source>
</evidence>
<dbReference type="SMART" id="SM00267">
    <property type="entry name" value="GGDEF"/>
    <property type="match status" value="1"/>
</dbReference>
<dbReference type="InterPro" id="IPR001633">
    <property type="entry name" value="EAL_dom"/>
</dbReference>
<dbReference type="InterPro" id="IPR029016">
    <property type="entry name" value="GAF-like_dom_sf"/>
</dbReference>
<evidence type="ECO:0000313" key="3">
    <source>
        <dbReference type="Proteomes" id="UP000317663"/>
    </source>
</evidence>
<evidence type="ECO:0000259" key="1">
    <source>
        <dbReference type="PROSITE" id="PS50883"/>
    </source>
</evidence>
<proteinExistence type="predicted"/>
<dbReference type="Pfam" id="PF00563">
    <property type="entry name" value="EAL"/>
    <property type="match status" value="1"/>
</dbReference>
<protein>
    <submittedName>
        <fullName evidence="2">Sensor domain-containing phosphodiesterase</fullName>
    </submittedName>
</protein>
<dbReference type="Gene3D" id="3.20.20.450">
    <property type="entry name" value="EAL domain"/>
    <property type="match status" value="1"/>
</dbReference>
<dbReference type="Gene3D" id="3.30.70.270">
    <property type="match status" value="1"/>
</dbReference>
<keyword evidence="3" id="KW-1185">Reference proteome</keyword>
<dbReference type="SMART" id="SM00065">
    <property type="entry name" value="GAF"/>
    <property type="match status" value="1"/>
</dbReference>
<dbReference type="EMBL" id="RCZD01000001">
    <property type="protein sequence ID" value="TPG64911.1"/>
    <property type="molecule type" value="Genomic_DNA"/>
</dbReference>
<dbReference type="InterPro" id="IPR003018">
    <property type="entry name" value="GAF"/>
</dbReference>
<dbReference type="InterPro" id="IPR043128">
    <property type="entry name" value="Rev_trsase/Diguanyl_cyclase"/>
</dbReference>
<dbReference type="InterPro" id="IPR035919">
    <property type="entry name" value="EAL_sf"/>
</dbReference>
<gene>
    <name evidence="2" type="ORF">EAH77_01290</name>
</gene>
<sequence>MLINLTGDELLRHEAIAALKAPDESRDDVLEKFVMLAGKALNIPGSFISVIDDRHQYVRAAHNFDLRQSLREDSFCRYVVDNSEAIVVSDTYLDDRFSSNPLTRGAPYIRFYAGVPLQNREGIILGTLCVTDTTPHVFPEEKLQTLKLLASLVMSFLEIWHSAGFTDAATGLPNRQRIIRELQLLQTDEISDAYCLVIIDCVAIQRLYELARSMGMAPVESLLKAMASLLRERLNMSTEQLLYTVAVGRYAILAPTHQSMTAAQISARLEGASATLEGGVSVRLEVHTGEVCFTPSEYSAQEILRRALSALHEAINLKVPSCKFDETTDAQRNSDFRLMNELATALQDIQGLYLVYQPKVCLLTNQPVGLEALIRWRHPDRGELSPCHFLPLAEQTNLMAALTDWVVDDAIRQMKIWTGTPFALPVSINVSASDVSRKGFAESLERKMREANLAAKMLGIECLETEEITEDTDALSGLNRLKQFGFVISLDDFGAGYSNINYLRRMPLDTIKLDRALITALLTDMDSQIIVNSTIQMLKNLKYTVVAEGVENAETVAILQDYGCDQVQGFFYSRPLEPAALEKWLTIRRT</sequence>
<dbReference type="InterPro" id="IPR050706">
    <property type="entry name" value="Cyclic-di-GMP_PDE-like"/>
</dbReference>
<dbReference type="AlphaFoldDB" id="A0A502GSK9"/>
<dbReference type="Pfam" id="PF00990">
    <property type="entry name" value="GGDEF"/>
    <property type="match status" value="1"/>
</dbReference>
<dbReference type="SUPFAM" id="SSF55073">
    <property type="entry name" value="Nucleotide cyclase"/>
    <property type="match status" value="1"/>
</dbReference>
<dbReference type="Gene3D" id="3.30.450.40">
    <property type="match status" value="1"/>
</dbReference>
<dbReference type="PROSITE" id="PS50883">
    <property type="entry name" value="EAL"/>
    <property type="match status" value="1"/>
</dbReference>
<dbReference type="InterPro" id="IPR029787">
    <property type="entry name" value="Nucleotide_cyclase"/>
</dbReference>
<organism evidence="2 3">
    <name type="scientific">Ewingella americana</name>
    <dbReference type="NCBI Taxonomy" id="41202"/>
    <lineage>
        <taxon>Bacteria</taxon>
        <taxon>Pseudomonadati</taxon>
        <taxon>Pseudomonadota</taxon>
        <taxon>Gammaproteobacteria</taxon>
        <taxon>Enterobacterales</taxon>
        <taxon>Yersiniaceae</taxon>
        <taxon>Ewingella</taxon>
    </lineage>
</organism>
<dbReference type="RefSeq" id="WP_140469996.1">
    <property type="nucleotide sequence ID" value="NZ_RCZD01000001.1"/>
</dbReference>
<feature type="domain" description="EAL" evidence="1">
    <location>
        <begin position="335"/>
        <end position="589"/>
    </location>
</feature>
<reference evidence="2 3" key="1">
    <citation type="journal article" date="2019" name="Environ. Microbiol.">
        <title>Species interactions and distinct microbial communities in high Arctic permafrost affected cryosols are associated with the CH4 and CO2 gas fluxes.</title>
        <authorList>
            <person name="Altshuler I."/>
            <person name="Hamel J."/>
            <person name="Turney S."/>
            <person name="Magnuson E."/>
            <person name="Levesque R."/>
            <person name="Greer C."/>
            <person name="Whyte L.G."/>
        </authorList>
    </citation>
    <scope>NUCLEOTIDE SEQUENCE [LARGE SCALE GENOMIC DNA]</scope>
    <source>
        <strain evidence="2 3">E4</strain>
    </source>
</reference>
<accession>A0A502GSK9</accession>